<protein>
    <recommendedName>
        <fullName evidence="8">Partial AB-hydrolase lipase domain-containing protein</fullName>
    </recommendedName>
</protein>
<evidence type="ECO:0000256" key="5">
    <source>
        <dbReference type="ARBA" id="ARBA00023098"/>
    </source>
</evidence>
<evidence type="ECO:0000259" key="8">
    <source>
        <dbReference type="Pfam" id="PF04083"/>
    </source>
</evidence>
<dbReference type="Proteomes" id="UP000054928">
    <property type="component" value="Unassembled WGS sequence"/>
</dbReference>
<dbReference type="RefSeq" id="XP_024577252.1">
    <property type="nucleotide sequence ID" value="XM_024726590.1"/>
</dbReference>
<evidence type="ECO:0000256" key="4">
    <source>
        <dbReference type="ARBA" id="ARBA00022963"/>
    </source>
</evidence>
<dbReference type="InterPro" id="IPR029058">
    <property type="entry name" value="AB_hydrolase_fold"/>
</dbReference>
<evidence type="ECO:0000256" key="1">
    <source>
        <dbReference type="ARBA" id="ARBA00010701"/>
    </source>
</evidence>
<evidence type="ECO:0000313" key="9">
    <source>
        <dbReference type="EMBL" id="CEG40883.1"/>
    </source>
</evidence>
<feature type="domain" description="Partial AB-hydrolase lipase" evidence="8">
    <location>
        <begin position="40"/>
        <end position="105"/>
    </location>
</feature>
<accession>A0A0N7L599</accession>
<dbReference type="GeneID" id="36406116"/>
<keyword evidence="10" id="KW-1185">Reference proteome</keyword>
<reference evidence="10" key="1">
    <citation type="submission" date="2014-09" db="EMBL/GenBank/DDBJ databases">
        <authorList>
            <person name="Sharma Rahul"/>
            <person name="Thines Marco"/>
        </authorList>
    </citation>
    <scope>NUCLEOTIDE SEQUENCE [LARGE SCALE GENOMIC DNA]</scope>
</reference>
<comment type="similarity">
    <text evidence="1">Belongs to the AB hydrolase superfamily. Lipase family.</text>
</comment>
<keyword evidence="2 7" id="KW-0732">Signal</keyword>
<dbReference type="OrthoDB" id="9974421at2759"/>
<dbReference type="Gene3D" id="3.40.50.1820">
    <property type="entry name" value="alpha/beta hydrolase"/>
    <property type="match status" value="1"/>
</dbReference>
<dbReference type="FunFam" id="3.40.50.1820:FF:000057">
    <property type="entry name" value="Lipase"/>
    <property type="match status" value="1"/>
</dbReference>
<feature type="chain" id="PRO_5006015060" description="Partial AB-hydrolase lipase domain-containing protein" evidence="7">
    <location>
        <begin position="24"/>
        <end position="488"/>
    </location>
</feature>
<organism evidence="9 10">
    <name type="scientific">Plasmopara halstedii</name>
    <name type="common">Downy mildew of sunflower</name>
    <dbReference type="NCBI Taxonomy" id="4781"/>
    <lineage>
        <taxon>Eukaryota</taxon>
        <taxon>Sar</taxon>
        <taxon>Stramenopiles</taxon>
        <taxon>Oomycota</taxon>
        <taxon>Peronosporomycetes</taxon>
        <taxon>Peronosporales</taxon>
        <taxon>Peronosporaceae</taxon>
        <taxon>Plasmopara</taxon>
    </lineage>
</organism>
<evidence type="ECO:0000256" key="6">
    <source>
        <dbReference type="ARBA" id="ARBA00023180"/>
    </source>
</evidence>
<dbReference type="Pfam" id="PF04083">
    <property type="entry name" value="Abhydro_lipase"/>
    <property type="match status" value="1"/>
</dbReference>
<evidence type="ECO:0000256" key="7">
    <source>
        <dbReference type="SAM" id="SignalP"/>
    </source>
</evidence>
<dbReference type="InterPro" id="IPR006693">
    <property type="entry name" value="AB_hydrolase_lipase"/>
</dbReference>
<dbReference type="STRING" id="4781.A0A0N7L599"/>
<dbReference type="EMBL" id="CCYD01000524">
    <property type="protein sequence ID" value="CEG40883.1"/>
    <property type="molecule type" value="Genomic_DNA"/>
</dbReference>
<keyword evidence="6" id="KW-0325">Glycoprotein</keyword>
<evidence type="ECO:0000313" key="10">
    <source>
        <dbReference type="Proteomes" id="UP000054928"/>
    </source>
</evidence>
<dbReference type="OMA" id="GYPYEKY"/>
<evidence type="ECO:0000256" key="2">
    <source>
        <dbReference type="ARBA" id="ARBA00022729"/>
    </source>
</evidence>
<dbReference type="GO" id="GO:0016042">
    <property type="term" value="P:lipid catabolic process"/>
    <property type="evidence" value="ECO:0007669"/>
    <property type="project" value="UniProtKB-KW"/>
</dbReference>
<keyword evidence="3" id="KW-0378">Hydrolase</keyword>
<feature type="signal peptide" evidence="7">
    <location>
        <begin position="1"/>
        <end position="23"/>
    </location>
</feature>
<keyword evidence="4" id="KW-0442">Lipid degradation</keyword>
<keyword evidence="5" id="KW-0443">Lipid metabolism</keyword>
<dbReference type="AlphaFoldDB" id="A0A0N7L599"/>
<dbReference type="GO" id="GO:0016787">
    <property type="term" value="F:hydrolase activity"/>
    <property type="evidence" value="ECO:0007669"/>
    <property type="project" value="UniProtKB-KW"/>
</dbReference>
<proteinExistence type="inferred from homology"/>
<evidence type="ECO:0000256" key="3">
    <source>
        <dbReference type="ARBA" id="ARBA00022801"/>
    </source>
</evidence>
<dbReference type="PANTHER" id="PTHR11005">
    <property type="entry name" value="LYSOSOMAL ACID LIPASE-RELATED"/>
    <property type="match status" value="1"/>
</dbReference>
<sequence length="488" mass="55683">MIVFRDLLLPIMFVGLTMTYVHAKREISHAHRDPDYGLTVMEIIKARGYDVEEHKVTTLDDYILTMYRLPKSYKESQSNVTTMAKKFAVYLIHGLLHTSFTFVSNFRNQSLAFIMADAGYDVWLGNNRGTTWSNEHVTYSTDSDEYWDFSWQEMALYDMPAMINYVLNTTRQSSLSYVGHSEGTMQAFAGFSLNQKLAKKVSYFGALSPVAYVGHIASPLFRYLAKFHLDGLLTRLGIRTFGETNWLIQSLLDKYKCSIAGQSCYSIINAISGPSNNTNITRVPVYLSRTPVSTSVKNLVHFAQGVRENTFRFYDYGCRCNKEMGLARCSSRKCKNKEVYDAFEPPSFDLGAVKYPRMGFYRGVDDLLATSTDIAQLRAGLRNATILTDRSYKYNHIDFTWAYNANEVVYQDLVTQITKYVDNCVQKNIDAQKDRLVGMIDKCSKINCSGQSQGNLNTNILLIGMGKWPKMRNVRRSQFRVKYGLFVA</sequence>
<dbReference type="SUPFAM" id="SSF53474">
    <property type="entry name" value="alpha/beta-Hydrolases"/>
    <property type="match status" value="1"/>
</dbReference>
<name>A0A0N7L599_PLAHL</name>